<sequence>MYLISYLEVFAVVGVAAVLLGPKDLLPVARNAGWIAGRAGSFLTLARNRYASFAQEAEVAKLNAEVQQSMHQLHAIRAELQSGINIFDPGPMGRRLLKAQQQQATGPNQAANTATSGLSAATATGMGGPEAPSGASMLRAQAQARALSPKVQGGDGHQAWRQMAVEQQIWPGSRPPVLGSASGSAWHGPSQPSRASSENHAAQQPGEALPAASALTHLDGDMSQQLAAAKPGHVQPRALPRQQGMPPSSAHAGSETREGGLSPLPVSAVATGAAPDRSGTIPTGSDIAFDALMEEQVARQAQAYLSSPEGRSLTDEPHHEKAWAREICEARNHQQQAQQPTPFFAACPGFQQLTSLAQSFFS</sequence>
<dbReference type="Proteomes" id="UP001485043">
    <property type="component" value="Unassembled WGS sequence"/>
</dbReference>
<proteinExistence type="predicted"/>
<protein>
    <submittedName>
        <fullName evidence="2">Uncharacterized protein</fullName>
    </submittedName>
</protein>
<feature type="compositionally biased region" description="Polar residues" evidence="1">
    <location>
        <begin position="190"/>
        <end position="202"/>
    </location>
</feature>
<dbReference type="AlphaFoldDB" id="A0AAW1RXU7"/>
<evidence type="ECO:0000256" key="1">
    <source>
        <dbReference type="SAM" id="MobiDB-lite"/>
    </source>
</evidence>
<feature type="region of interest" description="Disordered" evidence="1">
    <location>
        <begin position="171"/>
        <end position="208"/>
    </location>
</feature>
<comment type="caution">
    <text evidence="2">The sequence shown here is derived from an EMBL/GenBank/DDBJ whole genome shotgun (WGS) entry which is preliminary data.</text>
</comment>
<keyword evidence="3" id="KW-1185">Reference proteome</keyword>
<feature type="compositionally biased region" description="Polar residues" evidence="1">
    <location>
        <begin position="99"/>
        <end position="109"/>
    </location>
</feature>
<dbReference type="PANTHER" id="PTHR35512">
    <property type="entry name" value="OS11G0550900 PROTEIN"/>
    <property type="match status" value="1"/>
</dbReference>
<evidence type="ECO:0000313" key="2">
    <source>
        <dbReference type="EMBL" id="KAK9838614.1"/>
    </source>
</evidence>
<reference evidence="2 3" key="1">
    <citation type="journal article" date="2024" name="Nat. Commun.">
        <title>Phylogenomics reveals the evolutionary origins of lichenization in chlorophyte algae.</title>
        <authorList>
            <person name="Puginier C."/>
            <person name="Libourel C."/>
            <person name="Otte J."/>
            <person name="Skaloud P."/>
            <person name="Haon M."/>
            <person name="Grisel S."/>
            <person name="Petersen M."/>
            <person name="Berrin J.G."/>
            <person name="Delaux P.M."/>
            <person name="Dal Grande F."/>
            <person name="Keller J."/>
        </authorList>
    </citation>
    <scope>NUCLEOTIDE SEQUENCE [LARGE SCALE GENOMIC DNA]</scope>
    <source>
        <strain evidence="2 3">SAG 2523</strain>
    </source>
</reference>
<feature type="compositionally biased region" description="Low complexity" evidence="1">
    <location>
        <begin position="110"/>
        <end position="124"/>
    </location>
</feature>
<organism evidence="2 3">
    <name type="scientific">Apatococcus fuscideae</name>
    <dbReference type="NCBI Taxonomy" id="2026836"/>
    <lineage>
        <taxon>Eukaryota</taxon>
        <taxon>Viridiplantae</taxon>
        <taxon>Chlorophyta</taxon>
        <taxon>core chlorophytes</taxon>
        <taxon>Trebouxiophyceae</taxon>
        <taxon>Chlorellales</taxon>
        <taxon>Chlorellaceae</taxon>
        <taxon>Apatococcus</taxon>
    </lineage>
</organism>
<feature type="region of interest" description="Disordered" evidence="1">
    <location>
        <begin position="98"/>
        <end position="159"/>
    </location>
</feature>
<evidence type="ECO:0000313" key="3">
    <source>
        <dbReference type="Proteomes" id="UP001485043"/>
    </source>
</evidence>
<dbReference type="PANTHER" id="PTHR35512:SF1">
    <property type="entry name" value="OS11G0550900 PROTEIN"/>
    <property type="match status" value="1"/>
</dbReference>
<feature type="region of interest" description="Disordered" evidence="1">
    <location>
        <begin position="229"/>
        <end position="282"/>
    </location>
</feature>
<gene>
    <name evidence="2" type="ORF">WJX84_003739</name>
</gene>
<accession>A0AAW1RXU7</accession>
<name>A0AAW1RXU7_9CHLO</name>
<dbReference type="EMBL" id="JALJOV010001882">
    <property type="protein sequence ID" value="KAK9838614.1"/>
    <property type="molecule type" value="Genomic_DNA"/>
</dbReference>